<feature type="compositionally biased region" description="Basic residues" evidence="2">
    <location>
        <begin position="129"/>
        <end position="143"/>
    </location>
</feature>
<dbReference type="OrthoDB" id="432685at2759"/>
<evidence type="ECO:0000313" key="4">
    <source>
        <dbReference type="Proteomes" id="UP000292702"/>
    </source>
</evidence>
<feature type="compositionally biased region" description="Polar residues" evidence="2">
    <location>
        <begin position="251"/>
        <end position="277"/>
    </location>
</feature>
<feature type="coiled-coil region" evidence="1">
    <location>
        <begin position="364"/>
        <end position="472"/>
    </location>
</feature>
<comment type="caution">
    <text evidence="3">The sequence shown here is derived from an EMBL/GenBank/DDBJ whole genome shotgun (WGS) entry which is preliminary data.</text>
</comment>
<evidence type="ECO:0000313" key="3">
    <source>
        <dbReference type="EMBL" id="TCD67167.1"/>
    </source>
</evidence>
<dbReference type="Proteomes" id="UP000292702">
    <property type="component" value="Unassembled WGS sequence"/>
</dbReference>
<keyword evidence="1" id="KW-0175">Coiled coil</keyword>
<feature type="compositionally biased region" description="Basic and acidic residues" evidence="2">
    <location>
        <begin position="207"/>
        <end position="216"/>
    </location>
</feature>
<feature type="region of interest" description="Disordered" evidence="2">
    <location>
        <begin position="97"/>
        <end position="341"/>
    </location>
</feature>
<protein>
    <submittedName>
        <fullName evidence="3">Uncharacterized protein</fullName>
    </submittedName>
</protein>
<dbReference type="EMBL" id="RWJN01000108">
    <property type="protein sequence ID" value="TCD67167.1"/>
    <property type="molecule type" value="Genomic_DNA"/>
</dbReference>
<dbReference type="AlphaFoldDB" id="A0A4V2MWQ6"/>
<reference evidence="3 4" key="1">
    <citation type="submission" date="2018-11" db="EMBL/GenBank/DDBJ databases">
        <title>Genome assembly of Steccherinum ochraceum LE-BIN_3174, the white-rot fungus of the Steccherinaceae family (The Residual Polyporoid clade, Polyporales, Basidiomycota).</title>
        <authorList>
            <person name="Fedorova T.V."/>
            <person name="Glazunova O.A."/>
            <person name="Landesman E.O."/>
            <person name="Moiseenko K.V."/>
            <person name="Psurtseva N.V."/>
            <person name="Savinova O.S."/>
            <person name="Shakhova N.V."/>
            <person name="Tyazhelova T.V."/>
            <person name="Vasina D.V."/>
        </authorList>
    </citation>
    <scope>NUCLEOTIDE SEQUENCE [LARGE SCALE GENOMIC DNA]</scope>
    <source>
        <strain evidence="3 4">LE-BIN_3174</strain>
    </source>
</reference>
<gene>
    <name evidence="3" type="ORF">EIP91_000452</name>
</gene>
<name>A0A4V2MWQ6_9APHY</name>
<sequence length="985" mass="108150">MAMNTYGRNRQSIADLEQELYDIFAQHPHTTVNDENQPVIPGDALFDVLRTFSRNHDSELMTPEEQQQLKALLDSNPGLAVTPQILLQFIAMRTTVSPRHSPEASPPEDHDALSGQSSDEVDDDYIGNRSRRRASYSRSHSRSSSRDSNGTSVYRPPSRPPSRGPQVPPKTPMSADSPFDVSRRQRATPLETSAPSSWSRRPAPPRRKSDAGRGSDSESSAPPISFSRSYGGRSRAPSNPSSPGSDYDYSGVSSPTYSRPHSRTQSQPQSSFGNFGNSPERDQQMSSHATPNGLGGLMSPPPSDNSFDEDSIDFTTMRINSLPMPRGGSDSGDSDEDDFDSSLGLVMDRSAASSTVSLDIQERLEALQKTNGELGRKLMEAENTLQRRLSDHELELEEMQLRLEEAKMELNATKREEKELRTKEKVNANQIAALESEVAKMVKSLENAKNSYQSLQKQYHEQCNESERYRETLRRRDEQIKLMKEQADTSAAEAGRWDTLRQSFEAQINALHDELDVAQQTTAALDEQKQENMLLKETIDRMRWEMDEMRTSSAAAGQSGGSGSVRGSVSKSLGAELLNKMKQLGDEGWDMDEDDGAQDDPHADLSAELMEDEEDTESEDVIQTIITRTKRKVASRAKKIETVQFEEVKEYSDASIQHEPTNMSSSSMQTDPIPVPKPIVKPTASFSIQTDPEPKPAVTVSAIQTESPQITAMSIQTDPEPIPTPIVRVSAEVQTDAPEPESEAAGSGNTSTLTESDDETLASSSSTLIPPTPKAAEQNLHPHDLPPAYQSVANEDRDQLARRVADETLKTWHKGMKFPIEPVSGGISEDAVEDWKALKEELGIECTAIERLVEESSRTGLPRQSKDGRARNRRSRFYNIYNTYVYGGDKDGGASSSLSISSTGQFLFCVGASAAVAFLVGHAMAPQYAVPGGASYYDRAAWSSFNTMQAAGEGFPGDGVAGGVFWGFLGRLGGEAARTLRGWPT</sequence>
<proteinExistence type="predicted"/>
<evidence type="ECO:0000256" key="2">
    <source>
        <dbReference type="SAM" id="MobiDB-lite"/>
    </source>
</evidence>
<keyword evidence="4" id="KW-1185">Reference proteome</keyword>
<dbReference type="STRING" id="92696.A0A4V2MWQ6"/>
<feature type="compositionally biased region" description="Polar residues" evidence="2">
    <location>
        <begin position="217"/>
        <end position="228"/>
    </location>
</feature>
<feature type="coiled-coil region" evidence="1">
    <location>
        <begin position="501"/>
        <end position="545"/>
    </location>
</feature>
<evidence type="ECO:0000256" key="1">
    <source>
        <dbReference type="SAM" id="Coils"/>
    </source>
</evidence>
<organism evidence="3 4">
    <name type="scientific">Steccherinum ochraceum</name>
    <dbReference type="NCBI Taxonomy" id="92696"/>
    <lineage>
        <taxon>Eukaryota</taxon>
        <taxon>Fungi</taxon>
        <taxon>Dikarya</taxon>
        <taxon>Basidiomycota</taxon>
        <taxon>Agaricomycotina</taxon>
        <taxon>Agaricomycetes</taxon>
        <taxon>Polyporales</taxon>
        <taxon>Steccherinaceae</taxon>
        <taxon>Steccherinum</taxon>
    </lineage>
</organism>
<accession>A0A4V2MWQ6</accession>
<feature type="compositionally biased region" description="Pro residues" evidence="2">
    <location>
        <begin position="157"/>
        <end position="171"/>
    </location>
</feature>
<feature type="region of interest" description="Disordered" evidence="2">
    <location>
        <begin position="732"/>
        <end position="789"/>
    </location>
</feature>
<feature type="compositionally biased region" description="Low complexity" evidence="2">
    <location>
        <begin position="146"/>
        <end position="156"/>
    </location>
</feature>